<evidence type="ECO:0000256" key="2">
    <source>
        <dbReference type="SAM" id="Phobius"/>
    </source>
</evidence>
<keyword evidence="2" id="KW-1133">Transmembrane helix</keyword>
<sequence>MVLKLTEASEASVPFYDLDDSGQPVGPPKTEVQLIQLPEPLGFNLLRLLYALFAATTMFRCVDRFGWADRPGQTPDPLSVVPANTKTDLASIPSFLWGIVPSYGRHTMCAVLHDVRCDEAAEARKAGHRQLAARRRRLADNQFRATLKRHARLGPITRWIMWAAVRLFGYIPLGATAVVGILAAMLHHARPTFTAIAAALDGVTIWPWLAPLDFLPKTIASGLAWCSDQMAGQGTYLGVVGGLAGLALLLAAIRSIEADGPVDGSSQGPAAFSPAGFGGLIAALVVGALALPPLLPLIVVTLLTRVVLALFDYVGFAIDWLRVKIGLASDDDKATPPTPPRLPGLPTAAGFEGAAPQRGAAEPSA</sequence>
<keyword evidence="4" id="KW-1185">Reference proteome</keyword>
<dbReference type="RefSeq" id="WP_386054303.1">
    <property type="nucleotide sequence ID" value="NZ_JBHTKH010000016.1"/>
</dbReference>
<evidence type="ECO:0000256" key="1">
    <source>
        <dbReference type="SAM" id="MobiDB-lite"/>
    </source>
</evidence>
<comment type="caution">
    <text evidence="3">The sequence shown here is derived from an EMBL/GenBank/DDBJ whole genome shotgun (WGS) entry which is preliminary data.</text>
</comment>
<proteinExistence type="predicted"/>
<feature type="transmembrane region" description="Helical" evidence="2">
    <location>
        <begin position="230"/>
        <end position="251"/>
    </location>
</feature>
<dbReference type="InterPro" id="IPR010767">
    <property type="entry name" value="Phage_CGC-2007_Cje0229"/>
</dbReference>
<feature type="transmembrane region" description="Helical" evidence="2">
    <location>
        <begin position="159"/>
        <end position="186"/>
    </location>
</feature>
<accession>A0ABW3N1N2</accession>
<dbReference type="EMBL" id="JBHTKH010000016">
    <property type="protein sequence ID" value="MFD1056248.1"/>
    <property type="molecule type" value="Genomic_DNA"/>
</dbReference>
<dbReference type="Proteomes" id="UP001597046">
    <property type="component" value="Unassembled WGS sequence"/>
</dbReference>
<gene>
    <name evidence="3" type="ORF">ACFQ2V_18200</name>
</gene>
<reference evidence="4" key="1">
    <citation type="journal article" date="2019" name="Int. J. Syst. Evol. Microbiol.">
        <title>The Global Catalogue of Microorganisms (GCM) 10K type strain sequencing project: providing services to taxonomists for standard genome sequencing and annotation.</title>
        <authorList>
            <consortium name="The Broad Institute Genomics Platform"/>
            <consortium name="The Broad Institute Genome Sequencing Center for Infectious Disease"/>
            <person name="Wu L."/>
            <person name="Ma J."/>
        </authorList>
    </citation>
    <scope>NUCLEOTIDE SEQUENCE [LARGE SCALE GENOMIC DNA]</scope>
    <source>
        <strain evidence="4">CCUG 57508</strain>
    </source>
</reference>
<organism evidence="3 4">
    <name type="scientific">Terrabacter terrigena</name>
    <dbReference type="NCBI Taxonomy" id="574718"/>
    <lineage>
        <taxon>Bacteria</taxon>
        <taxon>Bacillati</taxon>
        <taxon>Actinomycetota</taxon>
        <taxon>Actinomycetes</taxon>
        <taxon>Micrococcales</taxon>
        <taxon>Intrasporangiaceae</taxon>
        <taxon>Terrabacter</taxon>
    </lineage>
</organism>
<keyword evidence="2" id="KW-0812">Transmembrane</keyword>
<dbReference type="Pfam" id="PF07087">
    <property type="entry name" value="DUF1353"/>
    <property type="match status" value="1"/>
</dbReference>
<protein>
    <submittedName>
        <fullName evidence="3">DUF1353 domain-containing protein</fullName>
    </submittedName>
</protein>
<name>A0ABW3N1N2_9MICO</name>
<feature type="transmembrane region" description="Helical" evidence="2">
    <location>
        <begin position="193"/>
        <end position="210"/>
    </location>
</feature>
<feature type="transmembrane region" description="Helical" evidence="2">
    <location>
        <begin position="271"/>
        <end position="291"/>
    </location>
</feature>
<evidence type="ECO:0000313" key="3">
    <source>
        <dbReference type="EMBL" id="MFD1056248.1"/>
    </source>
</evidence>
<keyword evidence="2" id="KW-0472">Membrane</keyword>
<feature type="region of interest" description="Disordered" evidence="1">
    <location>
        <begin position="330"/>
        <end position="365"/>
    </location>
</feature>
<evidence type="ECO:0000313" key="4">
    <source>
        <dbReference type="Proteomes" id="UP001597046"/>
    </source>
</evidence>